<keyword evidence="6" id="KW-0443">Lipid metabolism</keyword>
<reference evidence="9 10" key="1">
    <citation type="journal article" date="2016" name="Environ. Microbiol.">
        <title>Genomic resolution of a cold subsurface aquifer community provides metabolic insights for novel microbes adapted to high CO concentrations.</title>
        <authorList>
            <person name="Probst A.J."/>
            <person name="Castelle C.J."/>
            <person name="Singh A."/>
            <person name="Brown C.T."/>
            <person name="Anantharaman K."/>
            <person name="Sharon I."/>
            <person name="Hug L.A."/>
            <person name="Burstein D."/>
            <person name="Emerson J.B."/>
            <person name="Thomas B.C."/>
            <person name="Banfield J.F."/>
        </authorList>
    </citation>
    <scope>NUCLEOTIDE SEQUENCE [LARGE SCALE GENOMIC DNA]</scope>
    <source>
        <strain evidence="9">CG2_30_40_21</strain>
    </source>
</reference>
<keyword evidence="7" id="KW-1133">Transmembrane helix</keyword>
<keyword evidence="7" id="KW-0472">Membrane</keyword>
<keyword evidence="4" id="KW-0378">Hydrolase</keyword>
<evidence type="ECO:0000256" key="4">
    <source>
        <dbReference type="ARBA" id="ARBA00022801"/>
    </source>
</evidence>
<evidence type="ECO:0000256" key="2">
    <source>
        <dbReference type="ARBA" id="ARBA00008664"/>
    </source>
</evidence>
<comment type="similarity">
    <text evidence="2">Belongs to the phospholipase D family.</text>
</comment>
<dbReference type="PANTHER" id="PTHR43856">
    <property type="entry name" value="CARDIOLIPIN HYDROLASE"/>
    <property type="match status" value="1"/>
</dbReference>
<dbReference type="GO" id="GO:0004630">
    <property type="term" value="F:phospholipase D activity"/>
    <property type="evidence" value="ECO:0007669"/>
    <property type="project" value="UniProtKB-EC"/>
</dbReference>
<feature type="domain" description="Phospholipase D-like" evidence="8">
    <location>
        <begin position="237"/>
        <end position="388"/>
    </location>
</feature>
<protein>
    <recommendedName>
        <fullName evidence="3">phospholipase D</fullName>
        <ecNumber evidence="3">3.1.4.4</ecNumber>
    </recommendedName>
</protein>
<accession>A0A1J5DQI1</accession>
<keyword evidence="5" id="KW-0442">Lipid degradation</keyword>
<evidence type="ECO:0000256" key="7">
    <source>
        <dbReference type="SAM" id="Phobius"/>
    </source>
</evidence>
<evidence type="ECO:0000313" key="10">
    <source>
        <dbReference type="Proteomes" id="UP000183085"/>
    </source>
</evidence>
<dbReference type="PANTHER" id="PTHR43856:SF1">
    <property type="entry name" value="MITOCHONDRIAL CARDIOLIPIN HYDROLASE"/>
    <property type="match status" value="1"/>
</dbReference>
<proteinExistence type="inferred from homology"/>
<keyword evidence="7" id="KW-0812">Transmembrane</keyword>
<evidence type="ECO:0000256" key="3">
    <source>
        <dbReference type="ARBA" id="ARBA00012027"/>
    </source>
</evidence>
<dbReference type="Proteomes" id="UP000183085">
    <property type="component" value="Unassembled WGS sequence"/>
</dbReference>
<name>A0A1J5DQI1_9BACT</name>
<dbReference type="InterPro" id="IPR051406">
    <property type="entry name" value="PLD_domain"/>
</dbReference>
<dbReference type="GO" id="GO:0016891">
    <property type="term" value="F:RNA endonuclease activity producing 5'-phosphomonoesters, hydrolytic mechanism"/>
    <property type="evidence" value="ECO:0007669"/>
    <property type="project" value="TreeGrafter"/>
</dbReference>
<feature type="transmembrane region" description="Helical" evidence="7">
    <location>
        <begin position="58"/>
        <end position="76"/>
    </location>
</feature>
<sequence>AEALIQKKQDCPKINILVLTDPINRIYGNMEPEFFCRMKDAGIGIVFTDLSLMNDSNLIYSLPVNMLVACFGRILWINKLLDKSFLPNIMDIDGKQMSLRQVGRLLFFKANHRKVIIVDGYPQGGSTSGRDVPTSAGDWQMLVTSFNPADGSSANSNCGLFASGDIALAALDTELSCVEWSAINPCNVLGDAKRLLSLFREAQRKEGTKAQRSKGTEVGKEGSKIEWLTEGAILNRILDMLKSAGPGDEVRMAIFYLSERRVIQAIKSAAKKGANIRIIMDANRDAFGHIKIGIPNRPVAAELLQVENITIRWADTHGEQFHSKALCIVNKNKQKYQFMCGSANWTRRNLTGKQTPTRGCPYNLEANLFVNNAPEITSKFIEYFDQVWYNKDGLKHTVDYLEIGEKGWQLFWKTIIYRLQEATGACTF</sequence>
<evidence type="ECO:0000256" key="5">
    <source>
        <dbReference type="ARBA" id="ARBA00022963"/>
    </source>
</evidence>
<feature type="non-terminal residue" evidence="9">
    <location>
        <position position="1"/>
    </location>
</feature>
<comment type="caution">
    <text evidence="9">The sequence shown here is derived from an EMBL/GenBank/DDBJ whole genome shotgun (WGS) entry which is preliminary data.</text>
</comment>
<dbReference type="Gene3D" id="3.30.870.10">
    <property type="entry name" value="Endonuclease Chain A"/>
    <property type="match status" value="1"/>
</dbReference>
<dbReference type="STRING" id="1817895.AUJ95_06855"/>
<dbReference type="EC" id="3.1.4.4" evidence="3"/>
<evidence type="ECO:0000256" key="1">
    <source>
        <dbReference type="ARBA" id="ARBA00000798"/>
    </source>
</evidence>
<evidence type="ECO:0000259" key="8">
    <source>
        <dbReference type="Pfam" id="PF13091"/>
    </source>
</evidence>
<comment type="catalytic activity">
    <reaction evidence="1">
        <text>a 1,2-diacyl-sn-glycero-3-phosphocholine + H2O = a 1,2-diacyl-sn-glycero-3-phosphate + choline + H(+)</text>
        <dbReference type="Rhea" id="RHEA:14445"/>
        <dbReference type="ChEBI" id="CHEBI:15354"/>
        <dbReference type="ChEBI" id="CHEBI:15377"/>
        <dbReference type="ChEBI" id="CHEBI:15378"/>
        <dbReference type="ChEBI" id="CHEBI:57643"/>
        <dbReference type="ChEBI" id="CHEBI:58608"/>
        <dbReference type="EC" id="3.1.4.4"/>
    </reaction>
</comment>
<dbReference type="InterPro" id="IPR025202">
    <property type="entry name" value="PLD-like_dom"/>
</dbReference>
<evidence type="ECO:0000256" key="6">
    <source>
        <dbReference type="ARBA" id="ARBA00023098"/>
    </source>
</evidence>
<dbReference type="Pfam" id="PF13091">
    <property type="entry name" value="PLDc_2"/>
    <property type="match status" value="1"/>
</dbReference>
<gene>
    <name evidence="9" type="ORF">AUJ95_06855</name>
</gene>
<dbReference type="AlphaFoldDB" id="A0A1J5DQI1"/>
<dbReference type="GO" id="GO:0016042">
    <property type="term" value="P:lipid catabolic process"/>
    <property type="evidence" value="ECO:0007669"/>
    <property type="project" value="UniProtKB-KW"/>
</dbReference>
<dbReference type="EMBL" id="MNYI01000179">
    <property type="protein sequence ID" value="OIP38393.1"/>
    <property type="molecule type" value="Genomic_DNA"/>
</dbReference>
<organism evidence="9 10">
    <name type="scientific">Candidatus Desantisbacteria bacterium CG2_30_40_21</name>
    <dbReference type="NCBI Taxonomy" id="1817895"/>
    <lineage>
        <taxon>Bacteria</taxon>
        <taxon>Candidatus Desantisiibacteriota</taxon>
    </lineage>
</organism>
<dbReference type="SUPFAM" id="SSF56024">
    <property type="entry name" value="Phospholipase D/nuclease"/>
    <property type="match status" value="1"/>
</dbReference>
<evidence type="ECO:0000313" key="9">
    <source>
        <dbReference type="EMBL" id="OIP38393.1"/>
    </source>
</evidence>